<dbReference type="EMBL" id="JBHSDK010000036">
    <property type="protein sequence ID" value="MFC4337596.1"/>
    <property type="molecule type" value="Genomic_DNA"/>
</dbReference>
<organism evidence="1 2">
    <name type="scientific">Salininema proteolyticum</name>
    <dbReference type="NCBI Taxonomy" id="1607685"/>
    <lineage>
        <taxon>Bacteria</taxon>
        <taxon>Bacillati</taxon>
        <taxon>Actinomycetota</taxon>
        <taxon>Actinomycetes</taxon>
        <taxon>Glycomycetales</taxon>
        <taxon>Glycomycetaceae</taxon>
        <taxon>Salininema</taxon>
    </lineage>
</organism>
<dbReference type="RefSeq" id="WP_380624747.1">
    <property type="nucleotide sequence ID" value="NZ_JBHSDK010000036.1"/>
</dbReference>
<proteinExistence type="predicted"/>
<dbReference type="Proteomes" id="UP001595823">
    <property type="component" value="Unassembled WGS sequence"/>
</dbReference>
<evidence type="ECO:0000313" key="1">
    <source>
        <dbReference type="EMBL" id="MFC4337596.1"/>
    </source>
</evidence>
<comment type="caution">
    <text evidence="1">The sequence shown here is derived from an EMBL/GenBank/DDBJ whole genome shotgun (WGS) entry which is preliminary data.</text>
</comment>
<protein>
    <submittedName>
        <fullName evidence="1">Uncharacterized protein</fullName>
    </submittedName>
</protein>
<accession>A0ABV8U431</accession>
<keyword evidence="2" id="KW-1185">Reference proteome</keyword>
<gene>
    <name evidence="1" type="ORF">ACFPET_20575</name>
</gene>
<name>A0ABV8U431_9ACTN</name>
<evidence type="ECO:0000313" key="2">
    <source>
        <dbReference type="Proteomes" id="UP001595823"/>
    </source>
</evidence>
<reference evidence="2" key="1">
    <citation type="journal article" date="2019" name="Int. J. Syst. Evol. Microbiol.">
        <title>The Global Catalogue of Microorganisms (GCM) 10K type strain sequencing project: providing services to taxonomists for standard genome sequencing and annotation.</title>
        <authorList>
            <consortium name="The Broad Institute Genomics Platform"/>
            <consortium name="The Broad Institute Genome Sequencing Center for Infectious Disease"/>
            <person name="Wu L."/>
            <person name="Ma J."/>
        </authorList>
    </citation>
    <scope>NUCLEOTIDE SEQUENCE [LARGE SCALE GENOMIC DNA]</scope>
    <source>
        <strain evidence="2">IBRC-M 10908</strain>
    </source>
</reference>
<sequence length="202" mass="22677">MDYCCKRAHAGAGLIFNRDDMVQICPRHFSPEQAALIEDLDARGTAVGVKRNPDAWHGMAWPYGPNVQVPMRLAMIEWAEKHKLSLVYRQKLSCACWPTSSRVSKCDCGPNGVKFAPDSATWDHVTRWKARRGGRAVVVLQPYRISDEGWETLTRWNDREDVAVEVRPDSWYGIGTLFVGIWNAEAAPAGAGRLERPAARVQ</sequence>